<gene>
    <name evidence="2" type="ORF">ACFPET_03935</name>
</gene>
<reference evidence="3" key="1">
    <citation type="journal article" date="2019" name="Int. J. Syst. Evol. Microbiol.">
        <title>The Global Catalogue of Microorganisms (GCM) 10K type strain sequencing project: providing services to taxonomists for standard genome sequencing and annotation.</title>
        <authorList>
            <consortium name="The Broad Institute Genomics Platform"/>
            <consortium name="The Broad Institute Genome Sequencing Center for Infectious Disease"/>
            <person name="Wu L."/>
            <person name="Ma J."/>
        </authorList>
    </citation>
    <scope>NUCLEOTIDE SEQUENCE [LARGE SCALE GENOMIC DNA]</scope>
    <source>
        <strain evidence="3">IBRC-M 10908</strain>
    </source>
</reference>
<dbReference type="Proteomes" id="UP001595823">
    <property type="component" value="Unassembled WGS sequence"/>
</dbReference>
<evidence type="ECO:0008006" key="4">
    <source>
        <dbReference type="Google" id="ProtNLM"/>
    </source>
</evidence>
<dbReference type="RefSeq" id="WP_380618084.1">
    <property type="nucleotide sequence ID" value="NZ_JBHSDK010000004.1"/>
</dbReference>
<evidence type="ECO:0000256" key="1">
    <source>
        <dbReference type="SAM" id="MobiDB-lite"/>
    </source>
</evidence>
<protein>
    <recommendedName>
        <fullName evidence="4">Polyketide cyclase / dehydrase and lipid transport</fullName>
    </recommendedName>
</protein>
<sequence>MTDILSFIAAVFAVVLINIFHARIPLPGTAGTGSASSPSAHGSAHRQSRPRPYLPNTTGPILGSVSFLARTFEVRAVRRTIASVVAIEPGGNETYVASLEWTSGPPAAVHWANTASRHALITNGTRLQLALEQRFRAVVEHVAFGHPLPQRFADEIRKGEAHANPLHAAGH</sequence>
<proteinExistence type="predicted"/>
<dbReference type="EMBL" id="JBHSDK010000004">
    <property type="protein sequence ID" value="MFC4334344.1"/>
    <property type="molecule type" value="Genomic_DNA"/>
</dbReference>
<organism evidence="2 3">
    <name type="scientific">Salininema proteolyticum</name>
    <dbReference type="NCBI Taxonomy" id="1607685"/>
    <lineage>
        <taxon>Bacteria</taxon>
        <taxon>Bacillati</taxon>
        <taxon>Actinomycetota</taxon>
        <taxon>Actinomycetes</taxon>
        <taxon>Glycomycetales</taxon>
        <taxon>Glycomycetaceae</taxon>
        <taxon>Salininema</taxon>
    </lineage>
</organism>
<name>A0ABV8TU94_9ACTN</name>
<feature type="compositionally biased region" description="Low complexity" evidence="1">
    <location>
        <begin position="31"/>
        <end position="42"/>
    </location>
</feature>
<accession>A0ABV8TU94</accession>
<feature type="region of interest" description="Disordered" evidence="1">
    <location>
        <begin position="31"/>
        <end position="57"/>
    </location>
</feature>
<comment type="caution">
    <text evidence="2">The sequence shown here is derived from an EMBL/GenBank/DDBJ whole genome shotgun (WGS) entry which is preliminary data.</text>
</comment>
<evidence type="ECO:0000313" key="3">
    <source>
        <dbReference type="Proteomes" id="UP001595823"/>
    </source>
</evidence>
<keyword evidence="3" id="KW-1185">Reference proteome</keyword>
<evidence type="ECO:0000313" key="2">
    <source>
        <dbReference type="EMBL" id="MFC4334344.1"/>
    </source>
</evidence>